<dbReference type="Proteomes" id="UP001236014">
    <property type="component" value="Chromosome"/>
</dbReference>
<dbReference type="AlphaFoldDB" id="A0A9Y2IA14"/>
<reference evidence="2 3" key="1">
    <citation type="submission" date="2023-06" db="EMBL/GenBank/DDBJ databases">
        <authorList>
            <person name="Oyuntsetseg B."/>
            <person name="Kim S.B."/>
        </authorList>
    </citation>
    <scope>NUCLEOTIDE SEQUENCE [LARGE SCALE GENOMIC DNA]</scope>
    <source>
        <strain evidence="2 3">2-15</strain>
    </source>
</reference>
<dbReference type="Gene3D" id="3.90.25.10">
    <property type="entry name" value="UDP-galactose 4-epimerase, domain 1"/>
    <property type="match status" value="1"/>
</dbReference>
<dbReference type="InterPro" id="IPR008030">
    <property type="entry name" value="NmrA-like"/>
</dbReference>
<dbReference type="PANTHER" id="PTHR43162">
    <property type="match status" value="1"/>
</dbReference>
<dbReference type="Pfam" id="PF05368">
    <property type="entry name" value="NmrA"/>
    <property type="match status" value="1"/>
</dbReference>
<dbReference type="EMBL" id="CP127294">
    <property type="protein sequence ID" value="WIX76565.1"/>
    <property type="molecule type" value="Genomic_DNA"/>
</dbReference>
<gene>
    <name evidence="2" type="ORF">QRX50_34590</name>
</gene>
<dbReference type="EC" id="1.6.5.2" evidence="2"/>
<dbReference type="Gene3D" id="3.40.50.720">
    <property type="entry name" value="NAD(P)-binding Rossmann-like Domain"/>
    <property type="match status" value="1"/>
</dbReference>
<evidence type="ECO:0000313" key="2">
    <source>
        <dbReference type="EMBL" id="WIX76565.1"/>
    </source>
</evidence>
<feature type="domain" description="NmrA-like" evidence="1">
    <location>
        <begin position="2"/>
        <end position="251"/>
    </location>
</feature>
<name>A0A9Y2IA14_9PSEU</name>
<proteinExistence type="predicted"/>
<dbReference type="SUPFAM" id="SSF51735">
    <property type="entry name" value="NAD(P)-binding Rossmann-fold domains"/>
    <property type="match status" value="1"/>
</dbReference>
<accession>A0A9Y2IA14</accession>
<dbReference type="RefSeq" id="WP_285967313.1">
    <property type="nucleotide sequence ID" value="NZ_CP127294.1"/>
</dbReference>
<dbReference type="InterPro" id="IPR051604">
    <property type="entry name" value="Ergot_Alk_Oxidoreductase"/>
</dbReference>
<organism evidence="2 3">
    <name type="scientific">Amycolatopsis carbonis</name>
    <dbReference type="NCBI Taxonomy" id="715471"/>
    <lineage>
        <taxon>Bacteria</taxon>
        <taxon>Bacillati</taxon>
        <taxon>Actinomycetota</taxon>
        <taxon>Actinomycetes</taxon>
        <taxon>Pseudonocardiales</taxon>
        <taxon>Pseudonocardiaceae</taxon>
        <taxon>Amycolatopsis</taxon>
    </lineage>
</organism>
<evidence type="ECO:0000259" key="1">
    <source>
        <dbReference type="Pfam" id="PF05368"/>
    </source>
</evidence>
<sequence>MILATGASGNVGSALIARLGADAVAAYRDPAKTARALESGQPAVTLDLAKPETLPPALVGIDTVFLLGAMSPTQTGHELAMLDAARTVGARVVKLSVWRADEELSPVAPLHWPVEEALRASGLAWTILRPNFYQQNFLAQRSIRAAGEFSFPAITAPISFVDAADLARVAAVVLTTAGHDGRVYDLTGPAALTYAEAADVFSVVLGRPVRYRGLPAEQARAAMLGRGIPHFHANALVDVARAYRDGGADTVTTTVADLTGRPATELAEFVRRHRAVFG</sequence>
<keyword evidence="2" id="KW-0560">Oxidoreductase</keyword>
<dbReference type="CDD" id="cd05269">
    <property type="entry name" value="TMR_SDR_a"/>
    <property type="match status" value="1"/>
</dbReference>
<protein>
    <submittedName>
        <fullName evidence="2">SDR family oxidoreductase</fullName>
        <ecNumber evidence="2">1.6.5.2</ecNumber>
    </submittedName>
</protein>
<evidence type="ECO:0000313" key="3">
    <source>
        <dbReference type="Proteomes" id="UP001236014"/>
    </source>
</evidence>
<dbReference type="InterPro" id="IPR036291">
    <property type="entry name" value="NAD(P)-bd_dom_sf"/>
</dbReference>
<keyword evidence="3" id="KW-1185">Reference proteome</keyword>
<dbReference type="PANTHER" id="PTHR43162:SF1">
    <property type="entry name" value="PRESTALK A DIFFERENTIATION PROTEIN A"/>
    <property type="match status" value="1"/>
</dbReference>
<dbReference type="KEGG" id="acab:QRX50_34590"/>
<dbReference type="GO" id="GO:0003955">
    <property type="term" value="F:NAD(P)H dehydrogenase (quinone) activity"/>
    <property type="evidence" value="ECO:0007669"/>
    <property type="project" value="UniProtKB-EC"/>
</dbReference>